<sequence length="252" mass="28247">MSDDTKVSLLTPYKLGKFNLFHRNQYTPGIWTKEQVEAWKPLLILIMPRVVSSFARFGMLVASSIQGNLILYEEQLSYTIIVIDQDAWMNDSFAFVDSIITHVVNVNLPWNGLLGAVGFTFPNEKLEISDWFDGFGATAKENGVSITSPSQTPRSSKKNNGRSYTFYVPPLTSEREVEEAATTNNNLSGGSSVVDNDRESAAIKAIASVISSQQFKNVYVQRDLYSKEELGDEDHLFVEEIEELEEKTIEAV</sequence>
<dbReference type="EMBL" id="JACGCM010000560">
    <property type="protein sequence ID" value="KAF6170869.1"/>
    <property type="molecule type" value="Genomic_DNA"/>
</dbReference>
<proteinExistence type="predicted"/>
<reference evidence="2 3" key="1">
    <citation type="journal article" date="2020" name="IScience">
        <title>Genome Sequencing of the Endangered Kingdonia uniflora (Circaeasteraceae, Ranunculales) Reveals Potential Mechanisms of Evolutionary Specialization.</title>
        <authorList>
            <person name="Sun Y."/>
            <person name="Deng T."/>
            <person name="Zhang A."/>
            <person name="Moore M.J."/>
            <person name="Landis J.B."/>
            <person name="Lin N."/>
            <person name="Zhang H."/>
            <person name="Zhang X."/>
            <person name="Huang J."/>
            <person name="Zhang X."/>
            <person name="Sun H."/>
            <person name="Wang H."/>
        </authorList>
    </citation>
    <scope>NUCLEOTIDE SEQUENCE [LARGE SCALE GENOMIC DNA]</scope>
    <source>
        <strain evidence="2">TB1705</strain>
        <tissue evidence="2">Leaf</tissue>
    </source>
</reference>
<protein>
    <submittedName>
        <fullName evidence="2">Uncharacterized protein</fullName>
    </submittedName>
</protein>
<evidence type="ECO:0000256" key="1">
    <source>
        <dbReference type="SAM" id="MobiDB-lite"/>
    </source>
</evidence>
<name>A0A7J7NUN0_9MAGN</name>
<keyword evidence="3" id="KW-1185">Reference proteome</keyword>
<dbReference type="Proteomes" id="UP000541444">
    <property type="component" value="Unassembled WGS sequence"/>
</dbReference>
<evidence type="ECO:0000313" key="2">
    <source>
        <dbReference type="EMBL" id="KAF6170869.1"/>
    </source>
</evidence>
<evidence type="ECO:0000313" key="3">
    <source>
        <dbReference type="Proteomes" id="UP000541444"/>
    </source>
</evidence>
<gene>
    <name evidence="2" type="ORF">GIB67_015821</name>
</gene>
<dbReference type="OrthoDB" id="1663137at2759"/>
<feature type="compositionally biased region" description="Polar residues" evidence="1">
    <location>
        <begin position="144"/>
        <end position="154"/>
    </location>
</feature>
<comment type="caution">
    <text evidence="2">The sequence shown here is derived from an EMBL/GenBank/DDBJ whole genome shotgun (WGS) entry which is preliminary data.</text>
</comment>
<dbReference type="AlphaFoldDB" id="A0A7J7NUN0"/>
<organism evidence="2 3">
    <name type="scientific">Kingdonia uniflora</name>
    <dbReference type="NCBI Taxonomy" id="39325"/>
    <lineage>
        <taxon>Eukaryota</taxon>
        <taxon>Viridiplantae</taxon>
        <taxon>Streptophyta</taxon>
        <taxon>Embryophyta</taxon>
        <taxon>Tracheophyta</taxon>
        <taxon>Spermatophyta</taxon>
        <taxon>Magnoliopsida</taxon>
        <taxon>Ranunculales</taxon>
        <taxon>Circaeasteraceae</taxon>
        <taxon>Kingdonia</taxon>
    </lineage>
</organism>
<feature type="region of interest" description="Disordered" evidence="1">
    <location>
        <begin position="143"/>
        <end position="163"/>
    </location>
</feature>
<accession>A0A7J7NUN0</accession>